<keyword evidence="8" id="KW-0378">Hydrolase</keyword>
<evidence type="ECO:0000256" key="3">
    <source>
        <dbReference type="ARBA" id="ARBA00009636"/>
    </source>
</evidence>
<dbReference type="RefSeq" id="XP_042930869.1">
    <property type="nucleotide sequence ID" value="XM_043074935.1"/>
</dbReference>
<evidence type="ECO:0000256" key="2">
    <source>
        <dbReference type="ARBA" id="ARBA00004245"/>
    </source>
</evidence>
<comment type="similarity">
    <text evidence="3 13">Belongs to the tubulin family.</text>
</comment>
<evidence type="ECO:0000256" key="11">
    <source>
        <dbReference type="ARBA" id="ARBA00023212"/>
    </source>
</evidence>
<dbReference type="InterPro" id="IPR002452">
    <property type="entry name" value="Alpha_tubulin"/>
</dbReference>
<evidence type="ECO:0000313" key="17">
    <source>
        <dbReference type="EMBL" id="VIO88422.1"/>
    </source>
</evidence>
<dbReference type="SUPFAM" id="SSF55307">
    <property type="entry name" value="Tubulin C-terminal domain-like"/>
    <property type="match status" value="1"/>
</dbReference>
<dbReference type="InterPro" id="IPR017975">
    <property type="entry name" value="Tubulin_CS"/>
</dbReference>
<reference evidence="17" key="3">
    <citation type="submission" date="2019-04" db="EMBL/GenBank/DDBJ databases">
        <authorList>
            <person name="Howe K."/>
            <person name="Paulini M."/>
            <person name="Williams G."/>
        </authorList>
    </citation>
    <scope>NUCLEOTIDE SEQUENCE [LARGE SCALE GENOMIC DNA]</scope>
    <source>
        <strain evidence="17">FR3</strain>
    </source>
</reference>
<dbReference type="FunFam" id="3.30.1330.20:FF:000001">
    <property type="entry name" value="Tubulin alpha chain"/>
    <property type="match status" value="1"/>
</dbReference>
<dbReference type="EMBL" id="LN856728">
    <property type="protein sequence ID" value="CDQ03451.1"/>
    <property type="molecule type" value="Genomic_DNA"/>
</dbReference>
<evidence type="ECO:0000256" key="7">
    <source>
        <dbReference type="ARBA" id="ARBA00022741"/>
    </source>
</evidence>
<dbReference type="OMA" id="HQREINF"/>
<feature type="domain" description="Tubulin/FtsZ GTPase" evidence="14">
    <location>
        <begin position="51"/>
        <end position="248"/>
    </location>
</feature>
<dbReference type="GO" id="GO:0046872">
    <property type="term" value="F:metal ion binding"/>
    <property type="evidence" value="ECO:0007669"/>
    <property type="project" value="UniProtKB-KW"/>
</dbReference>
<evidence type="ECO:0000256" key="12">
    <source>
        <dbReference type="ARBA" id="ARBA00049117"/>
    </source>
</evidence>
<evidence type="ECO:0000313" key="19">
    <source>
        <dbReference type="WBParaSite" id="Bm8845a.1"/>
    </source>
</evidence>
<dbReference type="PROSITE" id="PS00227">
    <property type="entry name" value="TUBULIN"/>
    <property type="match status" value="1"/>
</dbReference>
<name>A0A0J9Y7N0_BRUMA</name>
<dbReference type="CDD" id="cd02186">
    <property type="entry name" value="alpha_tubulin"/>
    <property type="match status" value="1"/>
</dbReference>
<keyword evidence="11" id="KW-0206">Cytoskeleton</keyword>
<keyword evidence="18" id="KW-1185">Reference proteome</keyword>
<comment type="subcellular location">
    <subcellularLocation>
        <location evidence="2">Cytoplasm</location>
        <location evidence="2">Cytoskeleton</location>
    </subcellularLocation>
</comment>
<dbReference type="WBParaSite" id="Bm8845a.1">
    <property type="protein sequence ID" value="Bm8845a.1"/>
    <property type="gene ID" value="WBGene00229106"/>
</dbReference>
<dbReference type="Gene3D" id="3.30.1330.20">
    <property type="entry name" value="Tubulin/FtsZ, C-terminal domain"/>
    <property type="match status" value="1"/>
</dbReference>
<dbReference type="Pfam" id="PF00091">
    <property type="entry name" value="Tubulin"/>
    <property type="match status" value="1"/>
</dbReference>
<evidence type="ECO:0000313" key="20">
    <source>
        <dbReference type="WormBase" id="Bm8845a"/>
    </source>
</evidence>
<keyword evidence="5 13" id="KW-0493">Microtubule</keyword>
<evidence type="ECO:0000256" key="4">
    <source>
        <dbReference type="ARBA" id="ARBA00022490"/>
    </source>
</evidence>
<dbReference type="PRINTS" id="PR01161">
    <property type="entry name" value="TUBULIN"/>
</dbReference>
<dbReference type="GO" id="GO:0005874">
    <property type="term" value="C:microtubule"/>
    <property type="evidence" value="ECO:0007669"/>
    <property type="project" value="UniProtKB-KW"/>
</dbReference>
<dbReference type="InterPro" id="IPR036525">
    <property type="entry name" value="Tubulin/FtsZ_GTPase_sf"/>
</dbReference>
<dbReference type="AlphaFoldDB" id="A0A0J9Y7N0"/>
<organism evidence="16">
    <name type="scientific">Brugia malayi</name>
    <name type="common">Filarial nematode worm</name>
    <dbReference type="NCBI Taxonomy" id="6279"/>
    <lineage>
        <taxon>Eukaryota</taxon>
        <taxon>Metazoa</taxon>
        <taxon>Ecdysozoa</taxon>
        <taxon>Nematoda</taxon>
        <taxon>Chromadorea</taxon>
        <taxon>Rhabditida</taxon>
        <taxon>Spirurina</taxon>
        <taxon>Spiruromorpha</taxon>
        <taxon>Filarioidea</taxon>
        <taxon>Onchocercidae</taxon>
        <taxon>Brugia</taxon>
    </lineage>
</organism>
<dbReference type="SMART" id="SM00865">
    <property type="entry name" value="Tubulin_C"/>
    <property type="match status" value="1"/>
</dbReference>
<dbReference type="InterPro" id="IPR013838">
    <property type="entry name" value="Beta-tubulin_BS"/>
</dbReference>
<sequence length="452" mass="50563">MREIISLHIGQAGVQIGGACWELFCLEHGIDVKGNLNLQSDQFGKRDISSLTTFFSEAADGHYVPRALLADLEPTVVDIVRAGKYKDLFHPLQMVTGREDAANNYARGHYSVGKDMIDKVMDRTRHLAENCDGLQGFLLFHSFGGGTGSGFTSLLMEHLTINYGKKSKLEFSVYPAPQISTSVLEPYNSVLMTHATLEIADCSFIVDNEAIYNLCHRNLDIDRPSYPNLNRLIAQVVSSTTASLRFKGALNVDLMEFQTNLVPYPRIHFPLVSYAPIVSVMQARHKTFSVMDITRDCFETSNQMVKCDPVKGKYMSICLLYRGNVTANDVNEAISAIRHQREINFVEWCPTGFKIGINDKPPTTVPGGDAAPVPRGLCMLANTTAIAEAWARLNVKFDLMYSKRAFTHWFLSEGMEESEFIDARVDMDLLEKDYKEIAADEFDADSNDDCDF</sequence>
<dbReference type="SMART" id="SM00864">
    <property type="entry name" value="Tubulin"/>
    <property type="match status" value="1"/>
</dbReference>
<reference evidence="16 18" key="1">
    <citation type="journal article" date="2007" name="Science">
        <title>Draft genome of the filarial nematode parasite Brugia malayi.</title>
        <authorList>
            <person name="Ghedin E."/>
            <person name="Wang S."/>
            <person name="Spiro D."/>
            <person name="Caler E."/>
            <person name="Zhao Q."/>
            <person name="Crabtree J."/>
            <person name="Allen J.E."/>
            <person name="Delcher A.L."/>
            <person name="Guiliano D.B."/>
            <person name="Miranda-Saavedra D."/>
            <person name="Angiuoli S.V."/>
            <person name="Creasy T."/>
            <person name="Amedeo P."/>
            <person name="Haas B."/>
            <person name="El-Sayed N.M."/>
            <person name="Wortman J.R."/>
            <person name="Feldblyum T."/>
            <person name="Tallon L."/>
            <person name="Schatz M."/>
            <person name="Shumway M."/>
            <person name="Koo H."/>
            <person name="Salzberg S.L."/>
            <person name="Schobel S."/>
            <person name="Pertea M."/>
            <person name="Pop M."/>
            <person name="White O."/>
            <person name="Barton G.J."/>
            <person name="Carlow C.K."/>
            <person name="Crawford M.J."/>
            <person name="Daub J."/>
            <person name="Dimmic M.W."/>
            <person name="Estes C.F."/>
            <person name="Foster J.M."/>
            <person name="Ganatra M."/>
            <person name="Gregory W.F."/>
            <person name="Johnson N.M."/>
            <person name="Jin J."/>
            <person name="Komuniecki R."/>
            <person name="Korf I."/>
            <person name="Kumar S."/>
            <person name="Laney S."/>
            <person name="Li B.W."/>
            <person name="Li W."/>
            <person name="Lindblom T.H."/>
            <person name="Lustigman S."/>
            <person name="Ma D."/>
            <person name="Maina C.V."/>
            <person name="Martin D.M."/>
            <person name="McCarter J.P."/>
            <person name="McReynolds L."/>
            <person name="Mitreva M."/>
            <person name="Nutman T.B."/>
            <person name="Parkinson J."/>
            <person name="Peregrin-Alvarez J.M."/>
            <person name="Poole C."/>
            <person name="Ren Q."/>
            <person name="Saunders L."/>
            <person name="Sluder A.E."/>
            <person name="Smith K."/>
            <person name="Stanke M."/>
            <person name="Unnasch T.R."/>
            <person name="Ware J."/>
            <person name="Wei A.D."/>
            <person name="Weil G."/>
            <person name="Williams D.J."/>
            <person name="Zhang Y."/>
            <person name="Williams S.A."/>
            <person name="Fraser-Liggett C."/>
            <person name="Slatko B."/>
            <person name="Blaxter M.L."/>
            <person name="Scott A.L."/>
        </authorList>
    </citation>
    <scope>NUCLEOTIDE SEQUENCE</scope>
    <source>
        <strain evidence="16 18">FR3</strain>
    </source>
</reference>
<dbReference type="GeneID" id="6105962"/>
<accession>A0A0J9Y7N0</accession>
<evidence type="ECO:0000256" key="9">
    <source>
        <dbReference type="ARBA" id="ARBA00022842"/>
    </source>
</evidence>
<dbReference type="PRINTS" id="PR01162">
    <property type="entry name" value="ALPHATUBULIN"/>
</dbReference>
<proteinExistence type="inferred from homology"/>
<reference evidence="19" key="4">
    <citation type="submission" date="2019-12" db="UniProtKB">
        <authorList>
            <consortium name="WormBaseParasite"/>
        </authorList>
    </citation>
    <scope>IDENTIFICATION</scope>
</reference>
<evidence type="ECO:0000256" key="6">
    <source>
        <dbReference type="ARBA" id="ARBA00022723"/>
    </source>
</evidence>
<keyword evidence="4" id="KW-0963">Cytoplasm</keyword>
<dbReference type="InterPro" id="IPR037103">
    <property type="entry name" value="Tubulin/FtsZ-like_C"/>
</dbReference>
<dbReference type="GO" id="GO:0007017">
    <property type="term" value="P:microtubule-based process"/>
    <property type="evidence" value="ECO:0007669"/>
    <property type="project" value="InterPro"/>
</dbReference>
<dbReference type="Gene3D" id="1.10.287.600">
    <property type="entry name" value="Helix hairpin bin"/>
    <property type="match status" value="1"/>
</dbReference>
<dbReference type="InterPro" id="IPR003008">
    <property type="entry name" value="Tubulin_FtsZ_GTPase"/>
</dbReference>
<dbReference type="GO" id="GO:0005525">
    <property type="term" value="F:GTP binding"/>
    <property type="evidence" value="ECO:0007669"/>
    <property type="project" value="UniProtKB-UniRule"/>
</dbReference>
<dbReference type="EMBL" id="CAAKNF010000196">
    <property type="protein sequence ID" value="VIO88422.1"/>
    <property type="molecule type" value="Genomic_DNA"/>
</dbReference>
<dbReference type="PROSITE" id="PS51257">
    <property type="entry name" value="PROKAR_LIPOPROTEIN"/>
    <property type="match status" value="1"/>
</dbReference>
<dbReference type="CTD" id="6105962"/>
<keyword evidence="7 13" id="KW-0547">Nucleotide-binding</keyword>
<gene>
    <name evidence="16 19 20" type="ORF">Bm8845</name>
    <name evidence="17" type="ORF">BM_BM8845</name>
    <name evidence="16" type="ORF">BM_Bm8845</name>
</gene>
<comment type="function">
    <text evidence="13">Tubulin is the major constituent of microtubules, a cylinder consisting of laterally associated linear protofilaments composed of alpha- and beta-tubulin heterodimers. Microtubules grow by the addition of GTP-tubulin dimers to the microtubule end, where a stabilizing cap forms. Below the cap, tubulin dimers are in GDP-bound state, owing to GTPase activity of alpha-tubulin.</text>
</comment>
<evidence type="ECO:0000259" key="15">
    <source>
        <dbReference type="SMART" id="SM00865"/>
    </source>
</evidence>
<dbReference type="InterPro" id="IPR018316">
    <property type="entry name" value="Tubulin/FtsZ_2-layer-sand-dom"/>
</dbReference>
<dbReference type="SUPFAM" id="SSF52490">
    <property type="entry name" value="Tubulin nucleotide-binding domain-like"/>
    <property type="match status" value="1"/>
</dbReference>
<evidence type="ECO:0000313" key="18">
    <source>
        <dbReference type="Proteomes" id="UP000006672"/>
    </source>
</evidence>
<protein>
    <recommendedName>
        <fullName evidence="13">Tubulin alpha chain</fullName>
    </recommendedName>
</protein>
<dbReference type="OrthoDB" id="1844at2759"/>
<keyword evidence="9" id="KW-0460">Magnesium</keyword>
<dbReference type="InterPro" id="IPR023123">
    <property type="entry name" value="Tubulin_C"/>
</dbReference>
<evidence type="ECO:0000256" key="5">
    <source>
        <dbReference type="ARBA" id="ARBA00022701"/>
    </source>
</evidence>
<evidence type="ECO:0000259" key="14">
    <source>
        <dbReference type="SMART" id="SM00864"/>
    </source>
</evidence>
<comment type="subunit">
    <text evidence="13">Dimer of alpha and beta chains. A typical microtubule is a hollow water-filled tube with an outer diameter of 25 nm and an inner diameter of 15 nM. Alpha-beta heterodimers associate head-to-tail to form protofilaments running lengthwise along the microtubule wall with the beta-tubulin subunit facing the microtubule plus end conferring a structural polarity. Microtubules usually have 13 protofilaments but different protofilament numbers can be found in some organisms and specialized cells.</text>
</comment>
<dbReference type="InterPro" id="IPR008280">
    <property type="entry name" value="Tub_FtsZ_C"/>
</dbReference>
<dbReference type="WormBase" id="Bm8845a">
    <property type="protein sequence ID" value="BM16968"/>
    <property type="gene ID" value="WBGene00229106"/>
</dbReference>
<evidence type="ECO:0000313" key="16">
    <source>
        <dbReference type="EMBL" id="CDQ03451.1"/>
    </source>
</evidence>
<dbReference type="GO" id="GO:0005200">
    <property type="term" value="F:structural constituent of cytoskeleton"/>
    <property type="evidence" value="ECO:0007669"/>
    <property type="project" value="InterPro"/>
</dbReference>
<keyword evidence="6" id="KW-0479">Metal-binding</keyword>
<dbReference type="Pfam" id="PF03953">
    <property type="entry name" value="Tubulin_C"/>
    <property type="match status" value="1"/>
</dbReference>
<evidence type="ECO:0000256" key="13">
    <source>
        <dbReference type="RuleBase" id="RU000352"/>
    </source>
</evidence>
<feature type="domain" description="Tubulin/FtsZ 2-layer sandwich" evidence="15">
    <location>
        <begin position="250"/>
        <end position="395"/>
    </location>
</feature>
<evidence type="ECO:0000256" key="8">
    <source>
        <dbReference type="ARBA" id="ARBA00022801"/>
    </source>
</evidence>
<dbReference type="Gene3D" id="3.40.50.1440">
    <property type="entry name" value="Tubulin/FtsZ, GTPase domain"/>
    <property type="match status" value="1"/>
</dbReference>
<keyword evidence="10 13" id="KW-0342">GTP-binding</keyword>
<dbReference type="PANTHER" id="PTHR11588">
    <property type="entry name" value="TUBULIN"/>
    <property type="match status" value="1"/>
</dbReference>
<accession>A0A4E9EVP0</accession>
<dbReference type="PROSITE" id="PS00228">
    <property type="entry name" value="TUBULIN_B_AUTOREG"/>
    <property type="match status" value="1"/>
</dbReference>
<evidence type="ECO:0000256" key="10">
    <source>
        <dbReference type="ARBA" id="ARBA00023134"/>
    </source>
</evidence>
<dbReference type="InterPro" id="IPR000217">
    <property type="entry name" value="Tubulin"/>
</dbReference>
<comment type="catalytic activity">
    <reaction evidence="12">
        <text>GTP + H2O = GDP + phosphate + H(+)</text>
        <dbReference type="Rhea" id="RHEA:19669"/>
        <dbReference type="ChEBI" id="CHEBI:15377"/>
        <dbReference type="ChEBI" id="CHEBI:15378"/>
        <dbReference type="ChEBI" id="CHEBI:37565"/>
        <dbReference type="ChEBI" id="CHEBI:43474"/>
        <dbReference type="ChEBI" id="CHEBI:58189"/>
    </reaction>
    <physiologicalReaction direction="left-to-right" evidence="12">
        <dbReference type="Rhea" id="RHEA:19670"/>
    </physiologicalReaction>
</comment>
<dbReference type="Proteomes" id="UP000006672">
    <property type="component" value="Unassembled WGS sequence"/>
</dbReference>
<dbReference type="GO" id="GO:0016787">
    <property type="term" value="F:hydrolase activity"/>
    <property type="evidence" value="ECO:0007669"/>
    <property type="project" value="UniProtKB-KW"/>
</dbReference>
<reference evidence="16" key="2">
    <citation type="submission" date="2012-12" db="EMBL/GenBank/DDBJ databases">
        <authorList>
            <person name="Gao Y.W."/>
            <person name="Fan S.T."/>
            <person name="Sun H.T."/>
            <person name="Wang Z."/>
            <person name="Gao X.L."/>
            <person name="Li Y.G."/>
            <person name="Wang T.C."/>
            <person name="Zhang K."/>
            <person name="Xu W.W."/>
            <person name="Yu Z.J."/>
            <person name="Xia X.Z."/>
        </authorList>
    </citation>
    <scope>NUCLEOTIDE SEQUENCE</scope>
    <source>
        <strain evidence="16">FR3</strain>
    </source>
</reference>
<dbReference type="STRING" id="6279.A0A0J9Y7N0"/>
<dbReference type="FunFam" id="3.40.50.1440:FF:000007">
    <property type="entry name" value="Tubulin alpha chain"/>
    <property type="match status" value="1"/>
</dbReference>
<dbReference type="KEGG" id="bmy:BM_BM8845"/>
<comment type="cofactor">
    <cofactor evidence="1">
        <name>Mg(2+)</name>
        <dbReference type="ChEBI" id="CHEBI:18420"/>
    </cofactor>
</comment>
<dbReference type="SMR" id="A0A0J9Y7N0"/>
<evidence type="ECO:0000256" key="1">
    <source>
        <dbReference type="ARBA" id="ARBA00001946"/>
    </source>
</evidence>